<dbReference type="PANTHER" id="PTHR39586">
    <property type="entry name" value="CYTOPLASMIC PROTEIN-RELATED"/>
    <property type="match status" value="1"/>
</dbReference>
<dbReference type="RefSeq" id="WP_160003185.1">
    <property type="nucleotide sequence ID" value="NZ_FNVE01000009.1"/>
</dbReference>
<dbReference type="Gene3D" id="1.20.1440.40">
    <property type="entry name" value="YqcC-like"/>
    <property type="match status" value="1"/>
</dbReference>
<dbReference type="SUPFAM" id="SSF158452">
    <property type="entry name" value="YqcC-like"/>
    <property type="match status" value="1"/>
</dbReference>
<feature type="domain" description="YqcC-like" evidence="1">
    <location>
        <begin position="3"/>
        <end position="97"/>
    </location>
</feature>
<dbReference type="InterPro" id="IPR007384">
    <property type="entry name" value="UCP006257"/>
</dbReference>
<sequence>MFNALGELEQVLRELGLWSQTAPEDWRLESQAPFCVDTLALEHWLQWVFIPQITMLIEQGRPLPGECRLHPMGEQVFAHLGRRRERLLAALISIDHLAARWAEAVRQS</sequence>
<organism evidence="2 3">
    <name type="scientific">Halopseudomonas aestusnigri</name>
    <dbReference type="NCBI Taxonomy" id="857252"/>
    <lineage>
        <taxon>Bacteria</taxon>
        <taxon>Pseudomonadati</taxon>
        <taxon>Pseudomonadota</taxon>
        <taxon>Gammaproteobacteria</taxon>
        <taxon>Pseudomonadales</taxon>
        <taxon>Pseudomonadaceae</taxon>
        <taxon>Halopseudomonas</taxon>
    </lineage>
</organism>
<evidence type="ECO:0000259" key="1">
    <source>
        <dbReference type="Pfam" id="PF04287"/>
    </source>
</evidence>
<evidence type="ECO:0000313" key="3">
    <source>
        <dbReference type="Proteomes" id="UP000243518"/>
    </source>
</evidence>
<dbReference type="Proteomes" id="UP000243518">
    <property type="component" value="Unassembled WGS sequence"/>
</dbReference>
<dbReference type="InterPro" id="IPR036814">
    <property type="entry name" value="YqcC-like_sf"/>
</dbReference>
<reference evidence="2 3" key="1">
    <citation type="submission" date="2016-10" db="EMBL/GenBank/DDBJ databases">
        <authorList>
            <person name="Varghese N."/>
            <person name="Submissions S."/>
        </authorList>
    </citation>
    <scope>NUCLEOTIDE SEQUENCE [LARGE SCALE GENOMIC DNA]</scope>
    <source>
        <strain evidence="2 3">CECT 8317</strain>
    </source>
</reference>
<proteinExistence type="predicted"/>
<dbReference type="AlphaFoldDB" id="A0AAQ1G8I5"/>
<name>A0AAQ1G8I5_9GAMM</name>
<protein>
    <submittedName>
        <fullName evidence="2">Uncharacterized conserved protein YqcC, DUF446 family</fullName>
    </submittedName>
</protein>
<dbReference type="PIRSF" id="PIRSF006257">
    <property type="entry name" value="UCP006257"/>
    <property type="match status" value="1"/>
</dbReference>
<dbReference type="EMBL" id="FNVE01000009">
    <property type="protein sequence ID" value="SEG55466.1"/>
    <property type="molecule type" value="Genomic_DNA"/>
</dbReference>
<dbReference type="InterPro" id="IPR023376">
    <property type="entry name" value="YqcC-like_dom"/>
</dbReference>
<comment type="caution">
    <text evidence="2">The sequence shown here is derived from an EMBL/GenBank/DDBJ whole genome shotgun (WGS) entry which is preliminary data.</text>
</comment>
<accession>A0AAQ1G8I5</accession>
<gene>
    <name evidence="2" type="ORF">SAMN05216586_109136</name>
</gene>
<dbReference type="Pfam" id="PF04287">
    <property type="entry name" value="DUF446"/>
    <property type="match status" value="1"/>
</dbReference>
<keyword evidence="3" id="KW-1185">Reference proteome</keyword>
<evidence type="ECO:0000313" key="2">
    <source>
        <dbReference type="EMBL" id="SEG55466.1"/>
    </source>
</evidence>
<dbReference type="PANTHER" id="PTHR39586:SF1">
    <property type="entry name" value="CYTOPLASMIC PROTEIN"/>
    <property type="match status" value="1"/>
</dbReference>
<dbReference type="GO" id="GO:0044010">
    <property type="term" value="P:single-species biofilm formation"/>
    <property type="evidence" value="ECO:0007669"/>
    <property type="project" value="TreeGrafter"/>
</dbReference>